<evidence type="ECO:0000256" key="4">
    <source>
        <dbReference type="ARBA" id="ARBA00022801"/>
    </source>
</evidence>
<dbReference type="GO" id="GO:0006515">
    <property type="term" value="P:protein quality control for misfolded or incompletely synthesized proteins"/>
    <property type="evidence" value="ECO:0007669"/>
    <property type="project" value="TreeGrafter"/>
</dbReference>
<dbReference type="InterPro" id="IPR023562">
    <property type="entry name" value="ClpP/TepA"/>
</dbReference>
<dbReference type="InterPro" id="IPR001907">
    <property type="entry name" value="ClpP"/>
</dbReference>
<evidence type="ECO:0000256" key="3">
    <source>
        <dbReference type="ARBA" id="ARBA00022670"/>
    </source>
</evidence>
<dbReference type="GO" id="GO:0004176">
    <property type="term" value="F:ATP-dependent peptidase activity"/>
    <property type="evidence" value="ECO:0007669"/>
    <property type="project" value="InterPro"/>
</dbReference>
<dbReference type="GO" id="GO:0004252">
    <property type="term" value="F:serine-type endopeptidase activity"/>
    <property type="evidence" value="ECO:0007669"/>
    <property type="project" value="InterPro"/>
</dbReference>
<keyword evidence="5" id="KW-0720">Serine protease</keyword>
<dbReference type="AlphaFoldDB" id="A0A967B6U6"/>
<dbReference type="InterPro" id="IPR029045">
    <property type="entry name" value="ClpP/crotonase-like_dom_sf"/>
</dbReference>
<reference evidence="8" key="1">
    <citation type="submission" date="2020-03" db="EMBL/GenBank/DDBJ databases">
        <title>Draft sequencing of Calidifontibacter sp. DB0510.</title>
        <authorList>
            <person name="Kim D.-U."/>
        </authorList>
    </citation>
    <scope>NUCLEOTIDE SEQUENCE</scope>
    <source>
        <strain evidence="8">DB0510</strain>
    </source>
</reference>
<keyword evidence="9" id="KW-1185">Reference proteome</keyword>
<comment type="similarity">
    <text evidence="1 6">Belongs to the peptidase S14 family.</text>
</comment>
<evidence type="ECO:0000256" key="5">
    <source>
        <dbReference type="ARBA" id="ARBA00022825"/>
    </source>
</evidence>
<sequence>MTDQFPALPAAQLVVPSAKAVRAARANAKRMQPLRAEKASPTTARVYLYAEIGGWFGVLAEDFAAEVNALEVDQIHLHVNSPGGSAFDGLAMANVLRQHDAKVIAHVDGLAASAASLVILGADEIVMEPGSQLMVHDAWAACIGNAADMTKTASILDKLCTDMAGLYAVRAGGTPQEWRAVMLEETWYTATEAVDAGLADRVSADAPGGRQDAAAAAAAWDLSMFAHAPEPHTAAHSAPQSPAASATGSTPSAAAASGSEDTHDEGSTLMDLTESQVAALCNAVGVGVDADPDTIVAAVQEALTERAEQPEERPAAQDDETTVRVDRDMFDQLRADAALGRKAHEAQLRAARERTVDAAVSEGRIAPARRDAWLARLEADPEDEQQLARLEPVFNTTEHGHAGDIDLDGDTALAKQVGWADNEQEAS</sequence>
<dbReference type="CDD" id="cd07016">
    <property type="entry name" value="S14_ClpP_1"/>
    <property type="match status" value="1"/>
</dbReference>
<dbReference type="Gene3D" id="3.90.226.10">
    <property type="entry name" value="2-enoyl-CoA Hydratase, Chain A, domain 1"/>
    <property type="match status" value="1"/>
</dbReference>
<accession>A0A967B6U6</accession>
<evidence type="ECO:0000256" key="7">
    <source>
        <dbReference type="SAM" id="MobiDB-lite"/>
    </source>
</evidence>
<proteinExistence type="inferred from homology"/>
<gene>
    <name evidence="8" type="ORF">G9U51_08325</name>
</gene>
<evidence type="ECO:0000256" key="1">
    <source>
        <dbReference type="ARBA" id="ARBA00007039"/>
    </source>
</evidence>
<dbReference type="NCBIfam" id="NF045542">
    <property type="entry name" value="Clp_rel_HeadMat"/>
    <property type="match status" value="1"/>
</dbReference>
<evidence type="ECO:0000313" key="8">
    <source>
        <dbReference type="EMBL" id="NHN55781.1"/>
    </source>
</evidence>
<evidence type="ECO:0000256" key="6">
    <source>
        <dbReference type="RuleBase" id="RU003567"/>
    </source>
</evidence>
<evidence type="ECO:0000313" key="9">
    <source>
        <dbReference type="Proteomes" id="UP000744769"/>
    </source>
</evidence>
<protein>
    <recommendedName>
        <fullName evidence="6">ATP-dependent Clp protease proteolytic subunit</fullName>
    </recommendedName>
</protein>
<keyword evidence="4" id="KW-0378">Hydrolase</keyword>
<dbReference type="Pfam" id="PF00574">
    <property type="entry name" value="CLP_protease"/>
    <property type="match status" value="1"/>
</dbReference>
<organism evidence="8 9">
    <name type="scientific">Metallococcus carri</name>
    <dbReference type="NCBI Taxonomy" id="1656884"/>
    <lineage>
        <taxon>Bacteria</taxon>
        <taxon>Bacillati</taxon>
        <taxon>Actinomycetota</taxon>
        <taxon>Actinomycetes</taxon>
        <taxon>Micrococcales</taxon>
        <taxon>Dermacoccaceae</taxon>
        <taxon>Metallococcus</taxon>
    </lineage>
</organism>
<dbReference type="PANTHER" id="PTHR10381:SF70">
    <property type="entry name" value="ATP-DEPENDENT CLP PROTEASE PROTEOLYTIC SUBUNIT"/>
    <property type="match status" value="1"/>
</dbReference>
<keyword evidence="2" id="KW-0963">Cytoplasm</keyword>
<dbReference type="EMBL" id="JAAOIV010000005">
    <property type="protein sequence ID" value="NHN55781.1"/>
    <property type="molecule type" value="Genomic_DNA"/>
</dbReference>
<dbReference type="SUPFAM" id="SSF52096">
    <property type="entry name" value="ClpP/crotonase"/>
    <property type="match status" value="1"/>
</dbReference>
<dbReference type="RefSeq" id="WP_166195919.1">
    <property type="nucleotide sequence ID" value="NZ_JAAOIV010000005.1"/>
</dbReference>
<dbReference type="Proteomes" id="UP000744769">
    <property type="component" value="Unassembled WGS sequence"/>
</dbReference>
<dbReference type="GO" id="GO:0051117">
    <property type="term" value="F:ATPase binding"/>
    <property type="evidence" value="ECO:0007669"/>
    <property type="project" value="TreeGrafter"/>
</dbReference>
<comment type="caution">
    <text evidence="8">The sequence shown here is derived from an EMBL/GenBank/DDBJ whole genome shotgun (WGS) entry which is preliminary data.</text>
</comment>
<keyword evidence="3" id="KW-0645">Protease</keyword>
<dbReference type="PANTHER" id="PTHR10381">
    <property type="entry name" value="ATP-DEPENDENT CLP PROTEASE PROTEOLYTIC SUBUNIT"/>
    <property type="match status" value="1"/>
</dbReference>
<feature type="compositionally biased region" description="Low complexity" evidence="7">
    <location>
        <begin position="231"/>
        <end position="259"/>
    </location>
</feature>
<name>A0A967B6U6_9MICO</name>
<dbReference type="GO" id="GO:0009368">
    <property type="term" value="C:endopeptidase Clp complex"/>
    <property type="evidence" value="ECO:0007669"/>
    <property type="project" value="TreeGrafter"/>
</dbReference>
<evidence type="ECO:0000256" key="2">
    <source>
        <dbReference type="ARBA" id="ARBA00022490"/>
    </source>
</evidence>
<dbReference type="PRINTS" id="PR00127">
    <property type="entry name" value="CLPPROTEASEP"/>
</dbReference>
<feature type="region of interest" description="Disordered" evidence="7">
    <location>
        <begin position="231"/>
        <end position="267"/>
    </location>
</feature>